<feature type="transmembrane region" description="Helical" evidence="1">
    <location>
        <begin position="9"/>
        <end position="26"/>
    </location>
</feature>
<organism evidence="2 3">
    <name type="scientific">Virgibacillus siamensis</name>
    <dbReference type="NCBI Taxonomy" id="480071"/>
    <lineage>
        <taxon>Bacteria</taxon>
        <taxon>Bacillati</taxon>
        <taxon>Bacillota</taxon>
        <taxon>Bacilli</taxon>
        <taxon>Bacillales</taxon>
        <taxon>Bacillaceae</taxon>
        <taxon>Virgibacillus</taxon>
    </lineage>
</organism>
<keyword evidence="1" id="KW-0472">Membrane</keyword>
<gene>
    <name evidence="2" type="ORF">GCM10009001_15650</name>
</gene>
<comment type="caution">
    <text evidence="2">The sequence shown here is derived from an EMBL/GenBank/DDBJ whole genome shotgun (WGS) entry which is preliminary data.</text>
</comment>
<feature type="transmembrane region" description="Helical" evidence="1">
    <location>
        <begin position="32"/>
        <end position="51"/>
    </location>
</feature>
<evidence type="ECO:0000256" key="1">
    <source>
        <dbReference type="SAM" id="Phobius"/>
    </source>
</evidence>
<dbReference type="Proteomes" id="UP001500866">
    <property type="component" value="Unassembled WGS sequence"/>
</dbReference>
<keyword evidence="3" id="KW-1185">Reference proteome</keyword>
<accession>A0ABP3R464</accession>
<evidence type="ECO:0000313" key="3">
    <source>
        <dbReference type="Proteomes" id="UP001500866"/>
    </source>
</evidence>
<dbReference type="EMBL" id="BAAADS010000010">
    <property type="protein sequence ID" value="GAA0600127.1"/>
    <property type="molecule type" value="Genomic_DNA"/>
</dbReference>
<reference evidence="3" key="1">
    <citation type="journal article" date="2019" name="Int. J. Syst. Evol. Microbiol.">
        <title>The Global Catalogue of Microorganisms (GCM) 10K type strain sequencing project: providing services to taxonomists for standard genome sequencing and annotation.</title>
        <authorList>
            <consortium name="The Broad Institute Genomics Platform"/>
            <consortium name="The Broad Institute Genome Sequencing Center for Infectious Disease"/>
            <person name="Wu L."/>
            <person name="Ma J."/>
        </authorList>
    </citation>
    <scope>NUCLEOTIDE SEQUENCE [LARGE SCALE GENOMIC DNA]</scope>
    <source>
        <strain evidence="3">JCM 15395</strain>
    </source>
</reference>
<keyword evidence="1" id="KW-1133">Transmembrane helix</keyword>
<evidence type="ECO:0000313" key="2">
    <source>
        <dbReference type="EMBL" id="GAA0600127.1"/>
    </source>
</evidence>
<name>A0ABP3R464_9BACI</name>
<keyword evidence="1" id="KW-0812">Transmembrane</keyword>
<protein>
    <submittedName>
        <fullName evidence="2">Uncharacterized protein</fullName>
    </submittedName>
</protein>
<sequence length="62" mass="7029">MSKYFKGKFLVSKIVVTIILLGLLILNQYGLITNTFNAIITIVALIVFFITDSNLRKKELHS</sequence>
<proteinExistence type="predicted"/>